<name>A0A562TCQ1_CHIJA</name>
<comment type="caution">
    <text evidence="2">The sequence shown here is derived from an EMBL/GenBank/DDBJ whole genome shotgun (WGS) entry which is preliminary data.</text>
</comment>
<evidence type="ECO:0000313" key="2">
    <source>
        <dbReference type="EMBL" id="TWI91265.1"/>
    </source>
</evidence>
<dbReference type="GO" id="GO:0008081">
    <property type="term" value="F:phosphoric diester hydrolase activity"/>
    <property type="evidence" value="ECO:0007669"/>
    <property type="project" value="InterPro"/>
</dbReference>
<evidence type="ECO:0000256" key="1">
    <source>
        <dbReference type="SAM" id="SignalP"/>
    </source>
</evidence>
<evidence type="ECO:0000313" key="3">
    <source>
        <dbReference type="Proteomes" id="UP000316778"/>
    </source>
</evidence>
<accession>A0A562TCQ1</accession>
<dbReference type="InterPro" id="IPR017946">
    <property type="entry name" value="PLC-like_Pdiesterase_TIM-brl"/>
</dbReference>
<keyword evidence="3" id="KW-1185">Reference proteome</keyword>
<gene>
    <name evidence="2" type="ORF">LX66_0630</name>
</gene>
<dbReference type="EMBL" id="VLLG01000002">
    <property type="protein sequence ID" value="TWI91265.1"/>
    <property type="molecule type" value="Genomic_DNA"/>
</dbReference>
<feature type="chain" id="PRO_5022155624" evidence="1">
    <location>
        <begin position="29"/>
        <end position="368"/>
    </location>
</feature>
<dbReference type="GO" id="GO:0006629">
    <property type="term" value="P:lipid metabolic process"/>
    <property type="evidence" value="ECO:0007669"/>
    <property type="project" value="InterPro"/>
</dbReference>
<sequence>MNAHICTMKLLSALLLLSLFMAPLPDKMDNLPLNNIQVIGSHNSYKKAIDPPLFRLISEKDSAAARHLDYEHISLSEQLSLGLGNLEIDIYADTLGGRYASPAGLQWCRQYGSPAPYDPDGRMQQPGFKVLHVQDIDFRSHCLTFRNCLQELKAWSAAHKDHYPVFITINAKSEAVDKPGFTVPEAFTSRVFDLLDQTILENLGRENLLTPDDVRGAYPTLEAAVLGGHWPTVGAAKGKFIFILDETGEKRAAYIQGHPSLKDRVLFANAAAGTPEAAFMIINDPLNDGDKIRAMVARGYIVRTRADANTEEARRNDASTFKAALQSGAQIITTDYYRPSTHFASPYVVRFDNGGYIRMNPLLARQQD</sequence>
<dbReference type="CDD" id="cd08589">
    <property type="entry name" value="PI-PLCc_SaPLC1_like"/>
    <property type="match status" value="1"/>
</dbReference>
<keyword evidence="1" id="KW-0732">Signal</keyword>
<dbReference type="AlphaFoldDB" id="A0A562TCQ1"/>
<dbReference type="Pfam" id="PF16670">
    <property type="entry name" value="PI-PLC-C1"/>
    <property type="match status" value="1"/>
</dbReference>
<feature type="signal peptide" evidence="1">
    <location>
        <begin position="1"/>
        <end position="28"/>
    </location>
</feature>
<dbReference type="SUPFAM" id="SSF51695">
    <property type="entry name" value="PLC-like phosphodiesterases"/>
    <property type="match status" value="1"/>
</dbReference>
<organism evidence="2 3">
    <name type="scientific">Chitinophaga japonensis</name>
    <name type="common">Flexibacter japonensis</name>
    <dbReference type="NCBI Taxonomy" id="104662"/>
    <lineage>
        <taxon>Bacteria</taxon>
        <taxon>Pseudomonadati</taxon>
        <taxon>Bacteroidota</taxon>
        <taxon>Chitinophagia</taxon>
        <taxon>Chitinophagales</taxon>
        <taxon>Chitinophagaceae</taxon>
        <taxon>Chitinophaga</taxon>
    </lineage>
</organism>
<dbReference type="Proteomes" id="UP000316778">
    <property type="component" value="Unassembled WGS sequence"/>
</dbReference>
<proteinExistence type="predicted"/>
<dbReference type="InterPro" id="IPR032075">
    <property type="entry name" value="PI-PLC-C1"/>
</dbReference>
<dbReference type="Gene3D" id="3.20.20.190">
    <property type="entry name" value="Phosphatidylinositol (PI) phosphodiesterase"/>
    <property type="match status" value="1"/>
</dbReference>
<reference evidence="2 3" key="1">
    <citation type="journal article" date="2013" name="Stand. Genomic Sci.">
        <title>Genomic Encyclopedia of Type Strains, Phase I: The one thousand microbial genomes (KMG-I) project.</title>
        <authorList>
            <person name="Kyrpides N.C."/>
            <person name="Woyke T."/>
            <person name="Eisen J.A."/>
            <person name="Garrity G."/>
            <person name="Lilburn T.G."/>
            <person name="Beck B.J."/>
            <person name="Whitman W.B."/>
            <person name="Hugenholtz P."/>
            <person name="Klenk H.P."/>
        </authorList>
    </citation>
    <scope>NUCLEOTIDE SEQUENCE [LARGE SCALE GENOMIC DNA]</scope>
    <source>
        <strain evidence="2 3">DSM 13484</strain>
    </source>
</reference>
<protein>
    <submittedName>
        <fullName evidence="2">Calcium-dependent phosphoinositide phospholipase C</fullName>
    </submittedName>
</protein>